<dbReference type="GO" id="GO:0005737">
    <property type="term" value="C:cytoplasm"/>
    <property type="evidence" value="ECO:0007669"/>
    <property type="project" value="UniProtKB-SubCell"/>
</dbReference>
<dbReference type="Pfam" id="PF00397">
    <property type="entry name" value="WW"/>
    <property type="match status" value="1"/>
</dbReference>
<reference evidence="7" key="1">
    <citation type="submission" date="2021-02" db="EMBL/GenBank/DDBJ databases">
        <authorList>
            <person name="Nowell W R."/>
        </authorList>
    </citation>
    <scope>NUCLEOTIDE SEQUENCE</scope>
</reference>
<dbReference type="Proteomes" id="UP000663844">
    <property type="component" value="Unassembled WGS sequence"/>
</dbReference>
<evidence type="ECO:0000256" key="3">
    <source>
        <dbReference type="ARBA" id="ARBA00022490"/>
    </source>
</evidence>
<evidence type="ECO:0000313" key="7">
    <source>
        <dbReference type="EMBL" id="CAF4376426.1"/>
    </source>
</evidence>
<dbReference type="PROSITE" id="PS01159">
    <property type="entry name" value="WW_DOMAIN_1"/>
    <property type="match status" value="1"/>
</dbReference>
<gene>
    <name evidence="7" type="ORF">OXD698_LOCUS50129</name>
</gene>
<dbReference type="GO" id="GO:0045944">
    <property type="term" value="P:positive regulation of transcription by RNA polymerase II"/>
    <property type="evidence" value="ECO:0007669"/>
    <property type="project" value="TreeGrafter"/>
</dbReference>
<evidence type="ECO:0000256" key="1">
    <source>
        <dbReference type="ARBA" id="ARBA00004123"/>
    </source>
</evidence>
<organism evidence="7 8">
    <name type="scientific">Adineta steineri</name>
    <dbReference type="NCBI Taxonomy" id="433720"/>
    <lineage>
        <taxon>Eukaryota</taxon>
        <taxon>Metazoa</taxon>
        <taxon>Spiralia</taxon>
        <taxon>Gnathifera</taxon>
        <taxon>Rotifera</taxon>
        <taxon>Eurotatoria</taxon>
        <taxon>Bdelloidea</taxon>
        <taxon>Adinetida</taxon>
        <taxon>Adinetidae</taxon>
        <taxon>Adineta</taxon>
    </lineage>
</organism>
<feature type="region of interest" description="Disordered" evidence="5">
    <location>
        <begin position="54"/>
        <end position="78"/>
    </location>
</feature>
<dbReference type="Gene3D" id="2.20.70.10">
    <property type="match status" value="2"/>
</dbReference>
<comment type="subcellular location">
    <subcellularLocation>
        <location evidence="2">Cytoplasm</location>
    </subcellularLocation>
    <subcellularLocation>
        <location evidence="1">Nucleus</location>
    </subcellularLocation>
</comment>
<sequence>ATGATNAAAAAAVIAANSNTVDDLGPMPAGWQLSKTDNERMFFIDHVNKRTTWIDPRTGKPSPLPAAQREINQNGPLPVIRTLPDGRVYYIDHLNKNTTWTDPRIAGPVS</sequence>
<evidence type="ECO:0000256" key="2">
    <source>
        <dbReference type="ARBA" id="ARBA00004496"/>
    </source>
</evidence>
<dbReference type="AlphaFoldDB" id="A0A820MN01"/>
<dbReference type="PANTHER" id="PTHR17616">
    <property type="entry name" value="YES-ASSOCIATED PROTEIN YAP1 FAMILY MEMBER"/>
    <property type="match status" value="1"/>
</dbReference>
<dbReference type="PROSITE" id="PS50020">
    <property type="entry name" value="WW_DOMAIN_2"/>
    <property type="match status" value="2"/>
</dbReference>
<accession>A0A820MN01</accession>
<keyword evidence="4" id="KW-0539">Nucleus</keyword>
<evidence type="ECO:0000256" key="4">
    <source>
        <dbReference type="ARBA" id="ARBA00023242"/>
    </source>
</evidence>
<evidence type="ECO:0000313" key="8">
    <source>
        <dbReference type="Proteomes" id="UP000663844"/>
    </source>
</evidence>
<protein>
    <recommendedName>
        <fullName evidence="6">WW domain-containing protein</fullName>
    </recommendedName>
</protein>
<evidence type="ECO:0000259" key="6">
    <source>
        <dbReference type="PROSITE" id="PS50020"/>
    </source>
</evidence>
<proteinExistence type="predicted"/>
<evidence type="ECO:0000256" key="5">
    <source>
        <dbReference type="SAM" id="MobiDB-lite"/>
    </source>
</evidence>
<dbReference type="InterPro" id="IPR001202">
    <property type="entry name" value="WW_dom"/>
</dbReference>
<dbReference type="InterPro" id="IPR036020">
    <property type="entry name" value="WW_dom_sf"/>
</dbReference>
<keyword evidence="3" id="KW-0963">Cytoplasm</keyword>
<dbReference type="PANTHER" id="PTHR17616:SF8">
    <property type="entry name" value="TRANSCRIPTIONAL COACTIVATOR YORKIE"/>
    <property type="match status" value="1"/>
</dbReference>
<dbReference type="CDD" id="cd00201">
    <property type="entry name" value="WW"/>
    <property type="match status" value="2"/>
</dbReference>
<dbReference type="SMART" id="SM00456">
    <property type="entry name" value="WW"/>
    <property type="match status" value="2"/>
</dbReference>
<dbReference type="InterPro" id="IPR051583">
    <property type="entry name" value="YAP1"/>
</dbReference>
<dbReference type="SUPFAM" id="SSF51045">
    <property type="entry name" value="WW domain"/>
    <property type="match status" value="2"/>
</dbReference>
<comment type="caution">
    <text evidence="7">The sequence shown here is derived from an EMBL/GenBank/DDBJ whole genome shotgun (WGS) entry which is preliminary data.</text>
</comment>
<feature type="domain" description="WW" evidence="6">
    <location>
        <begin position="25"/>
        <end position="58"/>
    </location>
</feature>
<dbReference type="GO" id="GO:0035329">
    <property type="term" value="P:hippo signaling"/>
    <property type="evidence" value="ECO:0007669"/>
    <property type="project" value="TreeGrafter"/>
</dbReference>
<feature type="domain" description="WW" evidence="6">
    <location>
        <begin position="84"/>
        <end position="105"/>
    </location>
</feature>
<name>A0A820MN01_9BILA</name>
<dbReference type="GO" id="GO:0003713">
    <property type="term" value="F:transcription coactivator activity"/>
    <property type="evidence" value="ECO:0007669"/>
    <property type="project" value="TreeGrafter"/>
</dbReference>
<feature type="non-terminal residue" evidence="7">
    <location>
        <position position="1"/>
    </location>
</feature>
<dbReference type="EMBL" id="CAJOAZ010023542">
    <property type="protein sequence ID" value="CAF4376426.1"/>
    <property type="molecule type" value="Genomic_DNA"/>
</dbReference>
<dbReference type="GO" id="GO:0005634">
    <property type="term" value="C:nucleus"/>
    <property type="evidence" value="ECO:0007669"/>
    <property type="project" value="UniProtKB-SubCell"/>
</dbReference>